<dbReference type="InterPro" id="IPR008972">
    <property type="entry name" value="Cupredoxin"/>
</dbReference>
<name>A0AA89AYI9_9ASTE</name>
<evidence type="ECO:0000313" key="4">
    <source>
        <dbReference type="EMBL" id="KAK3019232.1"/>
    </source>
</evidence>
<reference evidence="4" key="1">
    <citation type="submission" date="2022-12" db="EMBL/GenBank/DDBJ databases">
        <title>Draft genome assemblies for two species of Escallonia (Escalloniales).</title>
        <authorList>
            <person name="Chanderbali A."/>
            <person name="Dervinis C."/>
            <person name="Anghel I."/>
            <person name="Soltis D."/>
            <person name="Soltis P."/>
            <person name="Zapata F."/>
        </authorList>
    </citation>
    <scope>NUCLEOTIDE SEQUENCE</scope>
    <source>
        <strain evidence="4">UCBG64.0493</strain>
        <tissue evidence="4">Leaf</tissue>
    </source>
</reference>
<dbReference type="AlphaFoldDB" id="A0AA89AYI9"/>
<dbReference type="InterPro" id="IPR045087">
    <property type="entry name" value="Cu-oxidase_fam"/>
</dbReference>
<evidence type="ECO:0000256" key="1">
    <source>
        <dbReference type="ARBA" id="ARBA00002075"/>
    </source>
</evidence>
<dbReference type="GO" id="GO:0005507">
    <property type="term" value="F:copper ion binding"/>
    <property type="evidence" value="ECO:0007669"/>
    <property type="project" value="InterPro"/>
</dbReference>
<dbReference type="Gene3D" id="2.60.40.420">
    <property type="entry name" value="Cupredoxins - blue copper proteins"/>
    <property type="match status" value="1"/>
</dbReference>
<dbReference type="GO" id="GO:0016491">
    <property type="term" value="F:oxidoreductase activity"/>
    <property type="evidence" value="ECO:0007669"/>
    <property type="project" value="TreeGrafter"/>
</dbReference>
<sequence>MECPLRIWTIHKRHIDCPIKLGASFSYEIIFTSEEGTLWWHAQSDWSQATVHGPIFVYPKVGTTYPFPKPHAEFPVVMGM</sequence>
<dbReference type="EMBL" id="JAVXUP010000889">
    <property type="protein sequence ID" value="KAK3019232.1"/>
    <property type="molecule type" value="Genomic_DNA"/>
</dbReference>
<dbReference type="PANTHER" id="PTHR11709">
    <property type="entry name" value="MULTI-COPPER OXIDASE"/>
    <property type="match status" value="1"/>
</dbReference>
<evidence type="ECO:0000313" key="5">
    <source>
        <dbReference type="Proteomes" id="UP001188597"/>
    </source>
</evidence>
<comment type="similarity">
    <text evidence="2">Belongs to the multicopper oxidase family.</text>
</comment>
<dbReference type="Pfam" id="PF07732">
    <property type="entry name" value="Cu-oxidase_3"/>
    <property type="match status" value="1"/>
</dbReference>
<dbReference type="Proteomes" id="UP001188597">
    <property type="component" value="Unassembled WGS sequence"/>
</dbReference>
<dbReference type="PANTHER" id="PTHR11709:SF262">
    <property type="entry name" value="LACCASE-14"/>
    <property type="match status" value="1"/>
</dbReference>
<gene>
    <name evidence="4" type="ORF">RJ639_004676</name>
</gene>
<accession>A0AA89AYI9</accession>
<keyword evidence="5" id="KW-1185">Reference proteome</keyword>
<organism evidence="4 5">
    <name type="scientific">Escallonia herrerae</name>
    <dbReference type="NCBI Taxonomy" id="1293975"/>
    <lineage>
        <taxon>Eukaryota</taxon>
        <taxon>Viridiplantae</taxon>
        <taxon>Streptophyta</taxon>
        <taxon>Embryophyta</taxon>
        <taxon>Tracheophyta</taxon>
        <taxon>Spermatophyta</taxon>
        <taxon>Magnoliopsida</taxon>
        <taxon>eudicotyledons</taxon>
        <taxon>Gunneridae</taxon>
        <taxon>Pentapetalae</taxon>
        <taxon>asterids</taxon>
        <taxon>campanulids</taxon>
        <taxon>Escalloniales</taxon>
        <taxon>Escalloniaceae</taxon>
        <taxon>Escallonia</taxon>
    </lineage>
</organism>
<comment type="function">
    <text evidence="1">Lignin degradation and detoxification of lignin-derived products.</text>
</comment>
<comment type="caution">
    <text evidence="4">The sequence shown here is derived from an EMBL/GenBank/DDBJ whole genome shotgun (WGS) entry which is preliminary data.</text>
</comment>
<feature type="domain" description="Plastocyanin-like" evidence="3">
    <location>
        <begin position="16"/>
        <end position="60"/>
    </location>
</feature>
<evidence type="ECO:0000259" key="3">
    <source>
        <dbReference type="Pfam" id="PF07732"/>
    </source>
</evidence>
<dbReference type="InterPro" id="IPR011707">
    <property type="entry name" value="Cu-oxidase-like_N"/>
</dbReference>
<proteinExistence type="inferred from homology"/>
<protein>
    <recommendedName>
        <fullName evidence="3">Plastocyanin-like domain-containing protein</fullName>
    </recommendedName>
</protein>
<evidence type="ECO:0000256" key="2">
    <source>
        <dbReference type="ARBA" id="ARBA00010609"/>
    </source>
</evidence>
<dbReference type="SUPFAM" id="SSF49503">
    <property type="entry name" value="Cupredoxins"/>
    <property type="match status" value="1"/>
</dbReference>